<keyword evidence="5" id="KW-0282">Flagellum</keyword>
<dbReference type="AlphaFoldDB" id="A0ABD5UQZ6"/>
<sequence length="613" mass="65869">MGLELPVWGAPTAAWIVATLGLVGASVLDRFLDDGGADDDDSGGMGGDDPFGGGGMGGGGMGGGMGGGGDDFDDFDGMDEWDDGFDDGDGGGSSTDELENRLDDLENEVASLSSTVSTVRSENEEISAAVDDIEEDVRNLLDIYEMVTRGINPFVDDSSGFDSVNGGGEGSFGLFDDDEEETESEDDLDEDVANADADGFFDDDLLDDDFEEDEDEDDGFDELDEGMDGEHTDDGDPADASSETAAADDGDDMNDDGKSFSELKEEYDAGEADWADEEGSDADVPADEDPFEGGDGSFDDTPGDETDPFENGDDSFDDNLGVDDGVDAFDEGMSTAGPAENGHEPDPQSGRGQRPGGDPAEASGDGFEYVREDDLSGTRGKPYLTELPGDYVGDLLVMEWLEFLVSESDVTDAVRAINYYERIEWVGPAAAARLRDFLSGFGTIDRNIVDRSGTDRLVREHHTRSLRYVTQLNGTSGHLLLLDRWDDLAGGSLVGGGAPAFGSRGGGRSDTRDRTDRNDRTDRRDRRANENGHGSDADRRDGRAEPRDERTETRDERTEPRDERTESRDGRADRRTERPEGRERNGGSPRPMNDPNPRSDRADPADGGWGDGR</sequence>
<name>A0ABD5UQZ6_9EURY</name>
<dbReference type="PANTHER" id="PTHR40698:SF1">
    <property type="entry name" value="FLAGELLA-RELATED PROTEIN D-RELATED"/>
    <property type="match status" value="1"/>
</dbReference>
<dbReference type="Proteomes" id="UP001596333">
    <property type="component" value="Unassembled WGS sequence"/>
</dbReference>
<feature type="domain" description="Archaeal flagella protein FlaD/E" evidence="4">
    <location>
        <begin position="380"/>
        <end position="474"/>
    </location>
</feature>
<dbReference type="InterPro" id="IPR009205">
    <property type="entry name" value="FlaC_arc"/>
</dbReference>
<reference evidence="5 6" key="1">
    <citation type="journal article" date="2019" name="Int. J. Syst. Evol. Microbiol.">
        <title>The Global Catalogue of Microorganisms (GCM) 10K type strain sequencing project: providing services to taxonomists for standard genome sequencing and annotation.</title>
        <authorList>
            <consortium name="The Broad Institute Genomics Platform"/>
            <consortium name="The Broad Institute Genome Sequencing Center for Infectious Disease"/>
            <person name="Wu L."/>
            <person name="Ma J."/>
        </authorList>
    </citation>
    <scope>NUCLEOTIDE SEQUENCE [LARGE SCALE GENOMIC DNA]</scope>
    <source>
        <strain evidence="5 6">Y73</strain>
    </source>
</reference>
<accession>A0ABD5UQZ6</accession>
<gene>
    <name evidence="5" type="ORF">ACFQEY_14305</name>
</gene>
<protein>
    <submittedName>
        <fullName evidence="5">FlaD/FlaE family flagellar protein</fullName>
    </submittedName>
</protein>
<keyword evidence="5" id="KW-0966">Cell projection</keyword>
<evidence type="ECO:0000256" key="2">
    <source>
        <dbReference type="ARBA" id="ARBA00022440"/>
    </source>
</evidence>
<evidence type="ECO:0000259" key="4">
    <source>
        <dbReference type="Pfam" id="PF04659"/>
    </source>
</evidence>
<feature type="compositionally biased region" description="Basic and acidic residues" evidence="3">
    <location>
        <begin position="255"/>
        <end position="267"/>
    </location>
</feature>
<dbReference type="RefSeq" id="WP_379769779.1">
    <property type="nucleotide sequence ID" value="NZ_JBHSXI010000016.1"/>
</dbReference>
<evidence type="ECO:0000313" key="6">
    <source>
        <dbReference type="Proteomes" id="UP001596333"/>
    </source>
</evidence>
<evidence type="ECO:0000256" key="1">
    <source>
        <dbReference type="ARBA" id="ARBA00004618"/>
    </source>
</evidence>
<comment type="subcellular location">
    <subcellularLocation>
        <location evidence="1">Archaeal flagellum</location>
    </subcellularLocation>
</comment>
<dbReference type="EMBL" id="JBHSXI010000016">
    <property type="protein sequence ID" value="MFC6890173.1"/>
    <property type="molecule type" value="Genomic_DNA"/>
</dbReference>
<feature type="region of interest" description="Disordered" evidence="3">
    <location>
        <begin position="496"/>
        <end position="613"/>
    </location>
</feature>
<dbReference type="Pfam" id="PF04659">
    <property type="entry name" value="Arch_fla_DE"/>
    <property type="match status" value="1"/>
</dbReference>
<feature type="compositionally biased region" description="Acidic residues" evidence="3">
    <location>
        <begin position="70"/>
        <end position="89"/>
    </location>
</feature>
<feature type="region of interest" description="Disordered" evidence="3">
    <location>
        <begin position="160"/>
        <end position="365"/>
    </location>
</feature>
<feature type="region of interest" description="Disordered" evidence="3">
    <location>
        <begin position="38"/>
        <end position="98"/>
    </location>
</feature>
<keyword evidence="6" id="KW-1185">Reference proteome</keyword>
<feature type="compositionally biased region" description="Gly residues" evidence="3">
    <location>
        <begin position="43"/>
        <end position="69"/>
    </location>
</feature>
<dbReference type="InterPro" id="IPR052494">
    <property type="entry name" value="Flagella_assembly_related"/>
</dbReference>
<evidence type="ECO:0000313" key="5">
    <source>
        <dbReference type="EMBL" id="MFC6890173.1"/>
    </source>
</evidence>
<comment type="caution">
    <text evidence="5">The sequence shown here is derived from an EMBL/GenBank/DDBJ whole genome shotgun (WGS) entry which is preliminary data.</text>
</comment>
<keyword evidence="2" id="KW-0974">Archaeal flagellum</keyword>
<feature type="compositionally biased region" description="Basic and acidic residues" evidence="3">
    <location>
        <begin position="507"/>
        <end position="585"/>
    </location>
</feature>
<feature type="compositionally biased region" description="Gly residues" evidence="3">
    <location>
        <begin position="496"/>
        <end position="506"/>
    </location>
</feature>
<feature type="compositionally biased region" description="Acidic residues" evidence="3">
    <location>
        <begin position="268"/>
        <end position="330"/>
    </location>
</feature>
<dbReference type="PANTHER" id="PTHR40698">
    <property type="entry name" value="FLAGELLA-RELATED PROTEIN E-RELATED-RELATED"/>
    <property type="match status" value="1"/>
</dbReference>
<dbReference type="InterPro" id="IPR006752">
    <property type="entry name" value="Arch_fla_DE"/>
</dbReference>
<keyword evidence="5" id="KW-0969">Cilium</keyword>
<dbReference type="Pfam" id="PF05377">
    <property type="entry name" value="FlaC_arch"/>
    <property type="match status" value="1"/>
</dbReference>
<evidence type="ECO:0000256" key="3">
    <source>
        <dbReference type="SAM" id="MobiDB-lite"/>
    </source>
</evidence>
<feature type="compositionally biased region" description="Acidic residues" evidence="3">
    <location>
        <begin position="175"/>
        <end position="227"/>
    </location>
</feature>
<dbReference type="GO" id="GO:0097589">
    <property type="term" value="C:archaeal-type flagellum"/>
    <property type="evidence" value="ECO:0007669"/>
    <property type="project" value="UniProtKB-SubCell"/>
</dbReference>
<proteinExistence type="predicted"/>
<organism evidence="5 6">
    <name type="scientific">Halorubrum trueperi</name>
    <dbReference type="NCBI Taxonomy" id="2004704"/>
    <lineage>
        <taxon>Archaea</taxon>
        <taxon>Methanobacteriati</taxon>
        <taxon>Methanobacteriota</taxon>
        <taxon>Stenosarchaea group</taxon>
        <taxon>Halobacteria</taxon>
        <taxon>Halobacteriales</taxon>
        <taxon>Haloferacaceae</taxon>
        <taxon>Halorubrum</taxon>
    </lineage>
</organism>